<proteinExistence type="predicted"/>
<evidence type="ECO:0000313" key="2">
    <source>
        <dbReference type="WBParaSite" id="ES5_v2.g12418.t1"/>
    </source>
</evidence>
<name>A0AC34F5G8_9BILA</name>
<organism evidence="1 2">
    <name type="scientific">Panagrolaimus sp. ES5</name>
    <dbReference type="NCBI Taxonomy" id="591445"/>
    <lineage>
        <taxon>Eukaryota</taxon>
        <taxon>Metazoa</taxon>
        <taxon>Ecdysozoa</taxon>
        <taxon>Nematoda</taxon>
        <taxon>Chromadorea</taxon>
        <taxon>Rhabditida</taxon>
        <taxon>Tylenchina</taxon>
        <taxon>Panagrolaimomorpha</taxon>
        <taxon>Panagrolaimoidea</taxon>
        <taxon>Panagrolaimidae</taxon>
        <taxon>Panagrolaimus</taxon>
    </lineage>
</organism>
<evidence type="ECO:0000313" key="1">
    <source>
        <dbReference type="Proteomes" id="UP000887579"/>
    </source>
</evidence>
<reference evidence="2" key="1">
    <citation type="submission" date="2022-11" db="UniProtKB">
        <authorList>
            <consortium name="WormBaseParasite"/>
        </authorList>
    </citation>
    <scope>IDENTIFICATION</scope>
</reference>
<protein>
    <submittedName>
        <fullName evidence="2">Serine/threonine specific protein phosphatases domain-containing protein</fullName>
    </submittedName>
</protein>
<sequence length="313" mass="34650">MLDYGKKIKQKQVMEEKDLNNTKNKSTLSLHIAAYENSYEDSDGIVGNNLSNKNNKFGKTWKGIKNIFNGSGASTVTDSFEIPRQQENQVMEPEIMQFKASQKLQDLKEKSGNGQIRNSNEDRQKAGADAVAPPTTDANNANASAAVGLEPVYATTGVSPDKCDSETLIKNLWGFLVGYEDQPPPLYLQKPLLHILREALAILQSEPTVIDLQGVVTIIGGVHGHGDSLTYHMSYSGIPPTAKYIFLGNYVGEGFAPHECLFLLLALKVKFPKHIYLLKGCFEDPDVLKVGCIKFFKFKKVNVKTIVFNYNNS</sequence>
<dbReference type="Proteomes" id="UP000887579">
    <property type="component" value="Unplaced"/>
</dbReference>
<dbReference type="WBParaSite" id="ES5_v2.g12418.t1">
    <property type="protein sequence ID" value="ES5_v2.g12418.t1"/>
    <property type="gene ID" value="ES5_v2.g12418"/>
</dbReference>
<accession>A0AC34F5G8</accession>